<evidence type="ECO:0000313" key="12">
    <source>
        <dbReference type="EMBL" id="OQN97260.1"/>
    </source>
</evidence>
<keyword evidence="4" id="KW-0813">Transport</keyword>
<keyword evidence="6" id="KW-0967">Endosome</keyword>
<gene>
    <name evidence="12" type="ORF">B0A48_16802</name>
</gene>
<evidence type="ECO:0000256" key="1">
    <source>
        <dbReference type="ARBA" id="ARBA00004481"/>
    </source>
</evidence>
<evidence type="ECO:0000313" key="13">
    <source>
        <dbReference type="Proteomes" id="UP000192596"/>
    </source>
</evidence>
<name>A0A1V8SE71_9PEZI</name>
<dbReference type="Gene3D" id="1.25.40.270">
    <property type="entry name" value="Vacuolar protein sorting-associated protein vta1"/>
    <property type="match status" value="1"/>
</dbReference>
<evidence type="ECO:0000259" key="11">
    <source>
        <dbReference type="Pfam" id="PF18097"/>
    </source>
</evidence>
<evidence type="ECO:0000256" key="5">
    <source>
        <dbReference type="ARBA" id="ARBA00022490"/>
    </source>
</evidence>
<dbReference type="Proteomes" id="UP000192596">
    <property type="component" value="Unassembled WGS sequence"/>
</dbReference>
<organism evidence="12 13">
    <name type="scientific">Cryoendolithus antarcticus</name>
    <dbReference type="NCBI Taxonomy" id="1507870"/>
    <lineage>
        <taxon>Eukaryota</taxon>
        <taxon>Fungi</taxon>
        <taxon>Dikarya</taxon>
        <taxon>Ascomycota</taxon>
        <taxon>Pezizomycotina</taxon>
        <taxon>Dothideomycetes</taxon>
        <taxon>Dothideomycetidae</taxon>
        <taxon>Cladosporiales</taxon>
        <taxon>Cladosporiaceae</taxon>
        <taxon>Cryoendolithus</taxon>
    </lineage>
</organism>
<dbReference type="Pfam" id="PF04652">
    <property type="entry name" value="Vta1"/>
    <property type="match status" value="1"/>
</dbReference>
<evidence type="ECO:0000259" key="10">
    <source>
        <dbReference type="Pfam" id="PF04652"/>
    </source>
</evidence>
<comment type="caution">
    <text evidence="12">The sequence shown here is derived from an EMBL/GenBank/DDBJ whole genome shotgun (WGS) entry which is preliminary data.</text>
</comment>
<feature type="compositionally biased region" description="Pro residues" evidence="9">
    <location>
        <begin position="318"/>
        <end position="344"/>
    </location>
</feature>
<dbReference type="GO" id="GO:0015031">
    <property type="term" value="P:protein transport"/>
    <property type="evidence" value="ECO:0007669"/>
    <property type="project" value="UniProtKB-KW"/>
</dbReference>
<sequence>MAIELPAALKSADCQRFATRAAQLEKFRPIITYWCEYYILQIILNKQLHTTSEEVSNYAVHLMDKLEAYKSENAANDAVVDDVAAKAYVENFALETFARAETEQRGNVVKRQTADTFQAAATFLDLLSIWGALDVEAAAKSKFAKFHALRIARALKEGKDPNETNPKAEEPVLPKEPDDEVEQELRDLEREGREATYRPPTVESAPDSHQASRAITPPRGSPPLSLPTQPSNEPHAGGAQDRNMADVDADEEPESASRTASVGGGYFPSVPTGTSSDAGQDAEENAPSDPNFSAPSADPSDFYSLPPSAPALPDHSFPSPPTPQAPIQPPPQLYSQIPPRPAAPTPTATRPSALRTDDDSVMAAQKHAKWAISALNFEDVPTAVAELKRALESLGGL</sequence>
<keyword evidence="13" id="KW-1185">Reference proteome</keyword>
<feature type="compositionally biased region" description="Basic and acidic residues" evidence="9">
    <location>
        <begin position="183"/>
        <end position="196"/>
    </location>
</feature>
<dbReference type="GO" id="GO:0032511">
    <property type="term" value="P:late endosome to vacuole transport via multivesicular body sorting pathway"/>
    <property type="evidence" value="ECO:0007669"/>
    <property type="project" value="InterPro"/>
</dbReference>
<dbReference type="OrthoDB" id="391137at2759"/>
<feature type="region of interest" description="Disordered" evidence="9">
    <location>
        <begin position="157"/>
        <end position="361"/>
    </location>
</feature>
<proteinExistence type="inferred from homology"/>
<dbReference type="AlphaFoldDB" id="A0A1V8SE71"/>
<reference evidence="13" key="1">
    <citation type="submission" date="2017-03" db="EMBL/GenBank/DDBJ databases">
        <title>Genomes of endolithic fungi from Antarctica.</title>
        <authorList>
            <person name="Coleine C."/>
            <person name="Masonjones S."/>
            <person name="Stajich J.E."/>
        </authorList>
    </citation>
    <scope>NUCLEOTIDE SEQUENCE [LARGE SCALE GENOMIC DNA]</scope>
    <source>
        <strain evidence="13">CCFEE 5527</strain>
    </source>
</reference>
<dbReference type="InterPro" id="IPR041212">
    <property type="entry name" value="Vta1_C"/>
</dbReference>
<dbReference type="InterPro" id="IPR023175">
    <property type="entry name" value="Vta1/CALS_N_sf"/>
</dbReference>
<dbReference type="InterPro" id="IPR044538">
    <property type="entry name" value="Vta1-like"/>
</dbReference>
<dbReference type="InParanoid" id="A0A1V8SE71"/>
<dbReference type="PANTHER" id="PTHR46009:SF1">
    <property type="entry name" value="VACUOLAR PROTEIN SORTING-ASSOCIATED PROTEIN VTA1 HOMOLOG"/>
    <property type="match status" value="1"/>
</dbReference>
<dbReference type="GO" id="GO:0010008">
    <property type="term" value="C:endosome membrane"/>
    <property type="evidence" value="ECO:0007669"/>
    <property type="project" value="UniProtKB-SubCell"/>
</dbReference>
<comment type="similarity">
    <text evidence="3">Belongs to the VTA1 family.</text>
</comment>
<keyword evidence="7" id="KW-0653">Protein transport</keyword>
<protein>
    <recommendedName>
        <fullName evidence="14">Vta1/callose synthase N-terminal domain-containing protein</fullName>
    </recommendedName>
</protein>
<evidence type="ECO:0000256" key="3">
    <source>
        <dbReference type="ARBA" id="ARBA00007895"/>
    </source>
</evidence>
<feature type="domain" description="Vta1 C-terminal" evidence="11">
    <location>
        <begin position="359"/>
        <end position="394"/>
    </location>
</feature>
<dbReference type="EMBL" id="NAJO01000056">
    <property type="protein sequence ID" value="OQN97260.1"/>
    <property type="molecule type" value="Genomic_DNA"/>
</dbReference>
<dbReference type="InterPro" id="IPR039431">
    <property type="entry name" value="Vta1/CALS_N"/>
</dbReference>
<dbReference type="PANTHER" id="PTHR46009">
    <property type="entry name" value="VACUOLAR PROTEIN SORTING-ASSOCIATED PROTEIN VTA1 HOMOLOG"/>
    <property type="match status" value="1"/>
</dbReference>
<evidence type="ECO:0000256" key="6">
    <source>
        <dbReference type="ARBA" id="ARBA00022753"/>
    </source>
</evidence>
<evidence type="ECO:0000256" key="8">
    <source>
        <dbReference type="ARBA" id="ARBA00023136"/>
    </source>
</evidence>
<dbReference type="GO" id="GO:0005771">
    <property type="term" value="C:multivesicular body"/>
    <property type="evidence" value="ECO:0007669"/>
    <property type="project" value="TreeGrafter"/>
</dbReference>
<dbReference type="STRING" id="1507870.A0A1V8SE71"/>
<keyword evidence="5" id="KW-0963">Cytoplasm</keyword>
<evidence type="ECO:0000256" key="4">
    <source>
        <dbReference type="ARBA" id="ARBA00022448"/>
    </source>
</evidence>
<evidence type="ECO:0000256" key="9">
    <source>
        <dbReference type="SAM" id="MobiDB-lite"/>
    </source>
</evidence>
<evidence type="ECO:0008006" key="14">
    <source>
        <dbReference type="Google" id="ProtNLM"/>
    </source>
</evidence>
<feature type="compositionally biased region" description="Basic and acidic residues" evidence="9">
    <location>
        <begin position="157"/>
        <end position="176"/>
    </location>
</feature>
<dbReference type="Pfam" id="PF18097">
    <property type="entry name" value="Vta1_C"/>
    <property type="match status" value="1"/>
</dbReference>
<feature type="domain" description="Vta1/callose synthase N-terminal" evidence="10">
    <location>
        <begin position="15"/>
        <end position="157"/>
    </location>
</feature>
<evidence type="ECO:0000256" key="7">
    <source>
        <dbReference type="ARBA" id="ARBA00022927"/>
    </source>
</evidence>
<keyword evidence="8" id="KW-0472">Membrane</keyword>
<dbReference type="Gene3D" id="1.20.5.420">
    <property type="entry name" value="Immunoglobulin FC, subunit C"/>
    <property type="match status" value="1"/>
</dbReference>
<accession>A0A1V8SE71</accession>
<evidence type="ECO:0000256" key="2">
    <source>
        <dbReference type="ARBA" id="ARBA00004496"/>
    </source>
</evidence>
<comment type="subcellular location">
    <subcellularLocation>
        <location evidence="2">Cytoplasm</location>
    </subcellularLocation>
    <subcellularLocation>
        <location evidence="1">Endosome membrane</location>
        <topology evidence="1">Peripheral membrane protein</topology>
    </subcellularLocation>
</comment>